<dbReference type="HOGENOM" id="CLU_2943933_0_0_1"/>
<organism evidence="2">
    <name type="scientific">Caenorhabditis remanei</name>
    <name type="common">Caenorhabditis vulgaris</name>
    <dbReference type="NCBI Taxonomy" id="31234"/>
    <lineage>
        <taxon>Eukaryota</taxon>
        <taxon>Metazoa</taxon>
        <taxon>Ecdysozoa</taxon>
        <taxon>Nematoda</taxon>
        <taxon>Chromadorea</taxon>
        <taxon>Rhabditida</taxon>
        <taxon>Rhabditina</taxon>
        <taxon>Rhabditomorpha</taxon>
        <taxon>Rhabditoidea</taxon>
        <taxon>Rhabditidae</taxon>
        <taxon>Peloderinae</taxon>
        <taxon>Caenorhabditis</taxon>
    </lineage>
</organism>
<protein>
    <submittedName>
        <fullName evidence="1">Uncharacterized protein</fullName>
    </submittedName>
</protein>
<gene>
    <name evidence="1" type="ORF">CRE_27884</name>
</gene>
<dbReference type="AlphaFoldDB" id="E3NG87"/>
<dbReference type="EMBL" id="DS268651">
    <property type="protein sequence ID" value="EFO96981.1"/>
    <property type="molecule type" value="Genomic_DNA"/>
</dbReference>
<proteinExistence type="predicted"/>
<evidence type="ECO:0000313" key="1">
    <source>
        <dbReference type="EMBL" id="EFO96981.1"/>
    </source>
</evidence>
<sequence length="60" mass="6869">MPEPPLLKDSVRLLKKWGIRNCVYCGAREWRSIVCNQNCEQVEADEANPRKIGEKGVENP</sequence>
<name>E3NG87_CAERE</name>
<evidence type="ECO:0000313" key="2">
    <source>
        <dbReference type="Proteomes" id="UP000008281"/>
    </source>
</evidence>
<keyword evidence="2" id="KW-1185">Reference proteome</keyword>
<accession>E3NG87</accession>
<reference evidence="1" key="1">
    <citation type="submission" date="2007-07" db="EMBL/GenBank/DDBJ databases">
        <title>PCAP assembly of the Caenorhabditis remanei genome.</title>
        <authorList>
            <consortium name="The Caenorhabditis remanei Sequencing Consortium"/>
            <person name="Wilson R.K."/>
        </authorList>
    </citation>
    <scope>NUCLEOTIDE SEQUENCE [LARGE SCALE GENOMIC DNA]</scope>
    <source>
        <strain evidence="1">PB4641</strain>
    </source>
</reference>
<dbReference type="Proteomes" id="UP000008281">
    <property type="component" value="Unassembled WGS sequence"/>
</dbReference>